<dbReference type="GO" id="GO:0006081">
    <property type="term" value="P:aldehyde metabolic process"/>
    <property type="evidence" value="ECO:0007669"/>
    <property type="project" value="InterPro"/>
</dbReference>
<dbReference type="Gene3D" id="3.40.605.10">
    <property type="entry name" value="Aldehyde Dehydrogenase, Chain A, domain 1"/>
    <property type="match status" value="1"/>
</dbReference>
<evidence type="ECO:0000256" key="2">
    <source>
        <dbReference type="ARBA" id="ARBA00023002"/>
    </source>
</evidence>
<comment type="caution">
    <text evidence="10">The sequence shown here is derived from an EMBL/GenBank/DDBJ whole genome shotgun (WGS) entry which is preliminary data.</text>
</comment>
<name>A0AAW7Y4D0_9GAMM</name>
<evidence type="ECO:0000256" key="5">
    <source>
        <dbReference type="PIRSR" id="PIRSR036492-1"/>
    </source>
</evidence>
<dbReference type="SUPFAM" id="SSF53720">
    <property type="entry name" value="ALDH-like"/>
    <property type="match status" value="1"/>
</dbReference>
<dbReference type="GO" id="GO:0004029">
    <property type="term" value="F:aldehyde dehydrogenase (NAD+) activity"/>
    <property type="evidence" value="ECO:0007669"/>
    <property type="project" value="TreeGrafter"/>
</dbReference>
<feature type="active site" evidence="5">
    <location>
        <position position="278"/>
    </location>
</feature>
<dbReference type="InterPro" id="IPR029510">
    <property type="entry name" value="Ald_DH_CS_GLU"/>
</dbReference>
<accession>A0AAW7Y4D0</accession>
<evidence type="ECO:0000256" key="4">
    <source>
        <dbReference type="PIRNR" id="PIRNR036492"/>
    </source>
</evidence>
<dbReference type="GO" id="GO:0005737">
    <property type="term" value="C:cytoplasm"/>
    <property type="evidence" value="ECO:0007669"/>
    <property type="project" value="TreeGrafter"/>
</dbReference>
<dbReference type="Proteomes" id="UP001170624">
    <property type="component" value="Unassembled WGS sequence"/>
</dbReference>
<feature type="compositionally biased region" description="Polar residues" evidence="8">
    <location>
        <begin position="1"/>
        <end position="10"/>
    </location>
</feature>
<proteinExistence type="inferred from homology"/>
<evidence type="ECO:0000256" key="6">
    <source>
        <dbReference type="PROSITE-ProRule" id="PRU10007"/>
    </source>
</evidence>
<keyword evidence="3" id="KW-0520">NAD</keyword>
<sequence length="498" mass="54984">MTVAPSTVSERVTPDKIGSNHPASDNIVTDHFDITQLQFQLDQQRQAFNAQPYPDLAERISHLKALKKAILNHKKALCQALDQDFGQRSNHDSLISDVLPCIQNINYTVKRLKKWMKPSRRHAGLLLAPAKVEVIYQPLGVVGIIVPWNFPVMLSMGPLITALAAGNHAMIKLSEFTPKTNVVITQLLADAFTTEQVSVVEGEADVAAAFSGLAFDHLIFTGSTTVGRHVMRAAADNLTPVTLELGGKSPVLVAPDMPLATAVERMIFGKSLNGGQICVAPDYALVPEEKVRDFVEEYKKQFNKMYPKGVANKDFTSVINARQYQRLSDYLTDAKQQGAEIIPCHDDARNDEQHRMVTHLVLETKDTMQLMQDEIFGPILPIVPYHSIDDALTYIQQRPRPLAFYLMSFDPELQLRVKTTTHAGGMAINESIFQVAADDAPFGGVGASGMGHYHGHEGFLTFSKAKTVLTRGKINTGKLVTPPYGGIIQKIMLAFFIR</sequence>
<protein>
    <recommendedName>
        <fullName evidence="4">Aldehyde dehydrogenase</fullName>
    </recommendedName>
</protein>
<dbReference type="RefSeq" id="WP_303499668.1">
    <property type="nucleotide sequence ID" value="NZ_JAUOPU010000010.1"/>
</dbReference>
<dbReference type="InterPro" id="IPR015590">
    <property type="entry name" value="Aldehyde_DH_dom"/>
</dbReference>
<dbReference type="InterPro" id="IPR016161">
    <property type="entry name" value="Ald_DH/histidinol_DH"/>
</dbReference>
<evidence type="ECO:0000256" key="8">
    <source>
        <dbReference type="SAM" id="MobiDB-lite"/>
    </source>
</evidence>
<evidence type="ECO:0000313" key="11">
    <source>
        <dbReference type="Proteomes" id="UP001170624"/>
    </source>
</evidence>
<dbReference type="InterPro" id="IPR016163">
    <property type="entry name" value="Ald_DH_C"/>
</dbReference>
<dbReference type="AlphaFoldDB" id="A0AAW7Y4D0"/>
<evidence type="ECO:0000313" key="10">
    <source>
        <dbReference type="EMBL" id="MDO6543217.1"/>
    </source>
</evidence>
<evidence type="ECO:0000256" key="1">
    <source>
        <dbReference type="ARBA" id="ARBA00009986"/>
    </source>
</evidence>
<reference evidence="10" key="1">
    <citation type="submission" date="2023-07" db="EMBL/GenBank/DDBJ databases">
        <title>Genome content predicts the carbon catabolic preferences of heterotrophic bacteria.</title>
        <authorList>
            <person name="Gralka M."/>
        </authorList>
    </citation>
    <scope>NUCLEOTIDE SEQUENCE</scope>
    <source>
        <strain evidence="10">G2M05</strain>
    </source>
</reference>
<keyword evidence="2 4" id="KW-0560">Oxidoreductase</keyword>
<evidence type="ECO:0000259" key="9">
    <source>
        <dbReference type="Pfam" id="PF00171"/>
    </source>
</evidence>
<dbReference type="EMBL" id="JAUOPU010000010">
    <property type="protein sequence ID" value="MDO6543217.1"/>
    <property type="molecule type" value="Genomic_DNA"/>
</dbReference>
<dbReference type="CDD" id="cd07133">
    <property type="entry name" value="ALDH_CALDH_CalB"/>
    <property type="match status" value="1"/>
</dbReference>
<feature type="active site" evidence="5 6">
    <location>
        <position position="244"/>
    </location>
</feature>
<dbReference type="PIRSF" id="PIRSF036492">
    <property type="entry name" value="ALDH"/>
    <property type="match status" value="1"/>
</dbReference>
<dbReference type="Gene3D" id="3.40.309.10">
    <property type="entry name" value="Aldehyde Dehydrogenase, Chain A, domain 2"/>
    <property type="match status" value="1"/>
</dbReference>
<dbReference type="InterPro" id="IPR016162">
    <property type="entry name" value="Ald_DH_N"/>
</dbReference>
<dbReference type="PANTHER" id="PTHR43570">
    <property type="entry name" value="ALDEHYDE DEHYDROGENASE"/>
    <property type="match status" value="1"/>
</dbReference>
<dbReference type="Pfam" id="PF00171">
    <property type="entry name" value="Aldedh"/>
    <property type="match status" value="1"/>
</dbReference>
<comment type="similarity">
    <text evidence="1 4 7">Belongs to the aldehyde dehydrogenase family.</text>
</comment>
<dbReference type="PANTHER" id="PTHR43570:SF20">
    <property type="entry name" value="ALDEHYDE DEHYDROGENASE ALDX-RELATED"/>
    <property type="match status" value="1"/>
</dbReference>
<organism evidence="10 11">
    <name type="scientific">Photobacterium sanguinicancri</name>
    <dbReference type="NCBI Taxonomy" id="875932"/>
    <lineage>
        <taxon>Bacteria</taxon>
        <taxon>Pseudomonadati</taxon>
        <taxon>Pseudomonadota</taxon>
        <taxon>Gammaproteobacteria</taxon>
        <taxon>Vibrionales</taxon>
        <taxon>Vibrionaceae</taxon>
        <taxon>Photobacterium</taxon>
    </lineage>
</organism>
<gene>
    <name evidence="10" type="ORF">Q4568_11775</name>
</gene>
<feature type="domain" description="Aldehyde dehydrogenase" evidence="9">
    <location>
        <begin position="41"/>
        <end position="468"/>
    </location>
</feature>
<dbReference type="FunFam" id="3.40.605.10:FF:000004">
    <property type="entry name" value="Aldehyde dehydrogenase"/>
    <property type="match status" value="1"/>
</dbReference>
<feature type="region of interest" description="Disordered" evidence="8">
    <location>
        <begin position="1"/>
        <end position="24"/>
    </location>
</feature>
<evidence type="ECO:0000256" key="3">
    <source>
        <dbReference type="ARBA" id="ARBA00023027"/>
    </source>
</evidence>
<evidence type="ECO:0000256" key="7">
    <source>
        <dbReference type="RuleBase" id="RU003345"/>
    </source>
</evidence>
<dbReference type="PROSITE" id="PS00687">
    <property type="entry name" value="ALDEHYDE_DEHYDR_GLU"/>
    <property type="match status" value="1"/>
</dbReference>
<dbReference type="InterPro" id="IPR012394">
    <property type="entry name" value="Aldehyde_DH_NAD(P)"/>
</dbReference>